<feature type="domain" description="PucR C-terminal helix-turn-helix" evidence="1">
    <location>
        <begin position="363"/>
        <end position="421"/>
    </location>
</feature>
<dbReference type="PANTHER" id="PTHR33744:SF1">
    <property type="entry name" value="DNA-BINDING TRANSCRIPTIONAL ACTIVATOR ADER"/>
    <property type="match status" value="1"/>
</dbReference>
<reference evidence="2 3" key="1">
    <citation type="submission" date="2016-05" db="EMBL/GenBank/DDBJ databases">
        <title>Paenibacillus oryzae. sp. nov., isolated from the rice root.</title>
        <authorList>
            <person name="Zhang J."/>
            <person name="Zhang X."/>
        </authorList>
    </citation>
    <scope>NUCLEOTIDE SEQUENCE [LARGE SCALE GENOMIC DNA]</scope>
    <source>
        <strain evidence="2 3">1DrF-4</strain>
    </source>
</reference>
<dbReference type="AlphaFoldDB" id="A0A1A5Y9G5"/>
<dbReference type="Gene3D" id="1.10.10.2840">
    <property type="entry name" value="PucR C-terminal helix-turn-helix domain"/>
    <property type="match status" value="1"/>
</dbReference>
<dbReference type="InterPro" id="IPR042070">
    <property type="entry name" value="PucR_C-HTH_sf"/>
</dbReference>
<gene>
    <name evidence="2" type="ORF">A7K91_00895</name>
</gene>
<dbReference type="InterPro" id="IPR051448">
    <property type="entry name" value="CdaR-like_regulators"/>
</dbReference>
<sequence length="435" mass="48683">MEIEHNLGKLADFSHRLQQAVIKTAEVHTIVECLRSFTSLTSLYSSITEPSFCLPAVGEHGKDMLKEAEELLERQPPTGRKQIRLTLSGGHTVFLQPVSGLGHVLSYIGIAAKKNETCGENEIFIGLLLDYAGKTAEQLLLRKLVLDDRTSDVHASLVHGILFGEIPHEDQMLAQIGLPSLSAGHYLFVSGAVILDRSGQQDEGFSSKGPNQDIAMLLRTLLSTHGIYNLLLLHNNVIHLLCIRETFGNRQAQWEKVKQSLRKVTELLMKSGQLRPQESLRIQAGFGHMKASLRDAAQSYREALDAVAITRMLQERPAGSVFYEDMGIYQILKSIGDTARLIQFVQSHLGPLLAYEQAGGTSLLQTLDHYLSCMGSKQETAERLFIHRQTLYHRLDKLDELLGSDYLKPERRLCLEVAIRAYDLVKEEMQTEQAM</sequence>
<evidence type="ECO:0000313" key="2">
    <source>
        <dbReference type="EMBL" id="OBR62218.1"/>
    </source>
</evidence>
<organism evidence="2 3">
    <name type="scientific">Paenibacillus oryzae</name>
    <dbReference type="NCBI Taxonomy" id="1844972"/>
    <lineage>
        <taxon>Bacteria</taxon>
        <taxon>Bacillati</taxon>
        <taxon>Bacillota</taxon>
        <taxon>Bacilli</taxon>
        <taxon>Bacillales</taxon>
        <taxon>Paenibacillaceae</taxon>
        <taxon>Paenibacillus</taxon>
    </lineage>
</organism>
<dbReference type="Pfam" id="PF13556">
    <property type="entry name" value="HTH_30"/>
    <property type="match status" value="1"/>
</dbReference>
<name>A0A1A5Y9G5_9BACL</name>
<dbReference type="InterPro" id="IPR025736">
    <property type="entry name" value="PucR_C-HTH_dom"/>
</dbReference>
<protein>
    <recommendedName>
        <fullName evidence="1">PucR C-terminal helix-turn-helix domain-containing protein</fullName>
    </recommendedName>
</protein>
<proteinExistence type="predicted"/>
<dbReference type="EMBL" id="LYPA01000080">
    <property type="protein sequence ID" value="OBR62218.1"/>
    <property type="molecule type" value="Genomic_DNA"/>
</dbReference>
<dbReference type="PANTHER" id="PTHR33744">
    <property type="entry name" value="CARBOHYDRATE DIACID REGULATOR"/>
    <property type="match status" value="1"/>
</dbReference>
<dbReference type="OrthoDB" id="143422at2"/>
<comment type="caution">
    <text evidence="2">The sequence shown here is derived from an EMBL/GenBank/DDBJ whole genome shotgun (WGS) entry which is preliminary data.</text>
</comment>
<evidence type="ECO:0000313" key="3">
    <source>
        <dbReference type="Proteomes" id="UP000092024"/>
    </source>
</evidence>
<dbReference type="STRING" id="1844972.A7K91_00895"/>
<accession>A0A1A5Y9G5</accession>
<dbReference type="RefSeq" id="WP_068687077.1">
    <property type="nucleotide sequence ID" value="NZ_LYPA01000080.1"/>
</dbReference>
<dbReference type="Proteomes" id="UP000092024">
    <property type="component" value="Unassembled WGS sequence"/>
</dbReference>
<keyword evidence="3" id="KW-1185">Reference proteome</keyword>
<evidence type="ECO:0000259" key="1">
    <source>
        <dbReference type="Pfam" id="PF13556"/>
    </source>
</evidence>